<proteinExistence type="predicted"/>
<dbReference type="InterPro" id="IPR038636">
    <property type="entry name" value="Wzi_sf"/>
</dbReference>
<dbReference type="InterPro" id="IPR026950">
    <property type="entry name" value="Caps_assemb_Wzi"/>
</dbReference>
<dbReference type="EMBL" id="JBHTHU010000006">
    <property type="protein sequence ID" value="MFD0750824.1"/>
    <property type="molecule type" value="Genomic_DNA"/>
</dbReference>
<sequence length="565" mass="64098">MKKVLWIVTIISGITVILSNKLVAQSIPVGAPLLDDYYRRMQLLGKVDSNVSFTVRPIFAEALKATNVFDPEGTLKKSETLTSTDNLTSGRAVLRLLPLTWQQQFNTHHPYGWNDGVMIPAKGYQTLVSGGLFFKYGVLTIQLRPEFVYAANNQFEGYAVGHNDTELTHYYTWNNYIDQPERFGTTPYRKLFWGQSSIRLTFGKISMGLSNENLWWGPGINNSLILSNNAGGFKHLTLNTVKPIQTKIGAFEGQIIAGKLDGSGYSPLPVTTTSAGLNLLNPKRQEWRYFTGLNLNYHPKWVPGLTLGLTRTFNSYHSDVKGISGYFPFFFTYFKANTVDANGDPFERDQYTSLYARWLFTKAQAEVYFEFGVNDNSYNVRDFVLSPDHARAYIFGFRKMIPVNGKKNQNILIGAEITQLAQSPERMVRGIEYWYIHAGVRHGHTQQGQILGAGIGPGSNLQSAELSWVSGLKKIGIKIDRYDHNLEFSKTEFKDIDGNKRNWVDIAFGLQGDWDYKNLLLSAKLQTVKSLNYNWLLKNYTPNSYYIPNNTVYNLHGELGLTYRF</sequence>
<dbReference type="Proteomes" id="UP001596958">
    <property type="component" value="Unassembled WGS sequence"/>
</dbReference>
<dbReference type="Pfam" id="PF14052">
    <property type="entry name" value="Caps_assemb_Wzi"/>
    <property type="match status" value="1"/>
</dbReference>
<keyword evidence="2" id="KW-1185">Reference proteome</keyword>
<accession>A0ABW2YWG9</accession>
<organism evidence="1 2">
    <name type="scientific">Mucilaginibacter calamicampi</name>
    <dbReference type="NCBI Taxonomy" id="1302352"/>
    <lineage>
        <taxon>Bacteria</taxon>
        <taxon>Pseudomonadati</taxon>
        <taxon>Bacteroidota</taxon>
        <taxon>Sphingobacteriia</taxon>
        <taxon>Sphingobacteriales</taxon>
        <taxon>Sphingobacteriaceae</taxon>
        <taxon>Mucilaginibacter</taxon>
    </lineage>
</organism>
<evidence type="ECO:0000313" key="2">
    <source>
        <dbReference type="Proteomes" id="UP001596958"/>
    </source>
</evidence>
<reference evidence="2" key="1">
    <citation type="journal article" date="2019" name="Int. J. Syst. Evol. Microbiol.">
        <title>The Global Catalogue of Microorganisms (GCM) 10K type strain sequencing project: providing services to taxonomists for standard genome sequencing and annotation.</title>
        <authorList>
            <consortium name="The Broad Institute Genomics Platform"/>
            <consortium name="The Broad Institute Genome Sequencing Center for Infectious Disease"/>
            <person name="Wu L."/>
            <person name="Ma J."/>
        </authorList>
    </citation>
    <scope>NUCLEOTIDE SEQUENCE [LARGE SCALE GENOMIC DNA]</scope>
    <source>
        <strain evidence="2">CCUG 63418</strain>
    </source>
</reference>
<protein>
    <submittedName>
        <fullName evidence="1">Capsule assembly Wzi family protein</fullName>
    </submittedName>
</protein>
<gene>
    <name evidence="1" type="ORF">ACFQZS_11780</name>
</gene>
<name>A0ABW2YWG9_9SPHI</name>
<dbReference type="Gene3D" id="2.40.160.130">
    <property type="entry name" value="Capsule assembly protein Wzi"/>
    <property type="match status" value="1"/>
</dbReference>
<comment type="caution">
    <text evidence="1">The sequence shown here is derived from an EMBL/GenBank/DDBJ whole genome shotgun (WGS) entry which is preliminary data.</text>
</comment>
<dbReference type="RefSeq" id="WP_377100430.1">
    <property type="nucleotide sequence ID" value="NZ_JBHTHU010000006.1"/>
</dbReference>
<evidence type="ECO:0000313" key="1">
    <source>
        <dbReference type="EMBL" id="MFD0750824.1"/>
    </source>
</evidence>